<dbReference type="SMART" id="SM00382">
    <property type="entry name" value="AAA"/>
    <property type="match status" value="1"/>
</dbReference>
<feature type="domain" description="ABC transporter" evidence="4">
    <location>
        <begin position="6"/>
        <end position="234"/>
    </location>
</feature>
<organism evidence="5 6">
    <name type="scientific">Chlamydomonas incerta</name>
    <dbReference type="NCBI Taxonomy" id="51695"/>
    <lineage>
        <taxon>Eukaryota</taxon>
        <taxon>Viridiplantae</taxon>
        <taxon>Chlorophyta</taxon>
        <taxon>core chlorophytes</taxon>
        <taxon>Chlorophyceae</taxon>
        <taxon>CS clade</taxon>
        <taxon>Chlamydomonadales</taxon>
        <taxon>Chlamydomonadaceae</taxon>
        <taxon>Chlamydomonas</taxon>
    </lineage>
</organism>
<dbReference type="InterPro" id="IPR017871">
    <property type="entry name" value="ABC_transporter-like_CS"/>
</dbReference>
<evidence type="ECO:0000256" key="3">
    <source>
        <dbReference type="SAM" id="MobiDB-lite"/>
    </source>
</evidence>
<feature type="compositionally biased region" description="Low complexity" evidence="3">
    <location>
        <begin position="324"/>
        <end position="340"/>
    </location>
</feature>
<dbReference type="SUPFAM" id="SSF52540">
    <property type="entry name" value="P-loop containing nucleoside triphosphate hydrolases"/>
    <property type="match status" value="1"/>
</dbReference>
<sequence>MPVSLLEVRGLRRDVGERTILQNISFTLDEGQVVFVRGPSGVGKSLLLRALACLDHAQAGTLLLHGSPPAAVGYPAWRTAVAYVPQSRATSLRGTPAESYFAAQRFAAQRGRPRGDLPALVHALGLEQGVLHQQWGELSGGQAQRVALAISVALGPAVLLLDEPTSACDLESAMRVERVLATCGAALVWATHDPAQTERVGGRLLELPLANITHLPPPRPPPPHSHALQMQMQAGGVAAAGGSGSAAAGGANGAAAAGIAAGGGGGLTHQVVSGPGHHQHQQHPAPGAGGPAQLPGDLLAFSDEGEGESLSALLSPPFSPPPELQQQSLQQSLRPPAVVA</sequence>
<dbReference type="Gene3D" id="3.40.50.300">
    <property type="entry name" value="P-loop containing nucleotide triphosphate hydrolases"/>
    <property type="match status" value="1"/>
</dbReference>
<dbReference type="GO" id="GO:0016887">
    <property type="term" value="F:ATP hydrolysis activity"/>
    <property type="evidence" value="ECO:0007669"/>
    <property type="project" value="InterPro"/>
</dbReference>
<dbReference type="OrthoDB" id="6593433at2759"/>
<evidence type="ECO:0000259" key="4">
    <source>
        <dbReference type="PROSITE" id="PS50893"/>
    </source>
</evidence>
<evidence type="ECO:0000256" key="1">
    <source>
        <dbReference type="ARBA" id="ARBA00022741"/>
    </source>
</evidence>
<dbReference type="InterPro" id="IPR003593">
    <property type="entry name" value="AAA+_ATPase"/>
</dbReference>
<evidence type="ECO:0000313" key="6">
    <source>
        <dbReference type="Proteomes" id="UP000650467"/>
    </source>
</evidence>
<dbReference type="InterPro" id="IPR027417">
    <property type="entry name" value="P-loop_NTPase"/>
</dbReference>
<keyword evidence="2" id="KW-0067">ATP-binding</keyword>
<accession>A0A835VUG2</accession>
<dbReference type="PANTHER" id="PTHR43119">
    <property type="entry name" value="ABC TRANSPORT PROTEIN ATP-BINDING COMPONENT-RELATED"/>
    <property type="match status" value="1"/>
</dbReference>
<dbReference type="Pfam" id="PF00005">
    <property type="entry name" value="ABC_tran"/>
    <property type="match status" value="1"/>
</dbReference>
<dbReference type="AlphaFoldDB" id="A0A835VUG2"/>
<dbReference type="PANTHER" id="PTHR43119:SF1">
    <property type="entry name" value="ABC TRANSPORTER DOMAIN-CONTAINING PROTEIN"/>
    <property type="match status" value="1"/>
</dbReference>
<reference evidence="5" key="1">
    <citation type="journal article" date="2020" name="bioRxiv">
        <title>Comparative genomics of Chlamydomonas.</title>
        <authorList>
            <person name="Craig R.J."/>
            <person name="Hasan A.R."/>
            <person name="Ness R.W."/>
            <person name="Keightley P.D."/>
        </authorList>
    </citation>
    <scope>NUCLEOTIDE SEQUENCE</scope>
    <source>
        <strain evidence="5">SAG 7.73</strain>
    </source>
</reference>
<dbReference type="PROSITE" id="PS00211">
    <property type="entry name" value="ABC_TRANSPORTER_1"/>
    <property type="match status" value="1"/>
</dbReference>
<gene>
    <name evidence="5" type="ORF">HXX76_013025</name>
</gene>
<dbReference type="CDD" id="cd00267">
    <property type="entry name" value="ABC_ATPase"/>
    <property type="match status" value="1"/>
</dbReference>
<dbReference type="InterPro" id="IPR003439">
    <property type="entry name" value="ABC_transporter-like_ATP-bd"/>
</dbReference>
<proteinExistence type="predicted"/>
<name>A0A835VUG2_CHLIN</name>
<keyword evidence="6" id="KW-1185">Reference proteome</keyword>
<comment type="caution">
    <text evidence="5">The sequence shown here is derived from an EMBL/GenBank/DDBJ whole genome shotgun (WGS) entry which is preliminary data.</text>
</comment>
<evidence type="ECO:0000313" key="5">
    <source>
        <dbReference type="EMBL" id="KAG2426268.1"/>
    </source>
</evidence>
<dbReference type="EMBL" id="JAEHOC010000048">
    <property type="protein sequence ID" value="KAG2426268.1"/>
    <property type="molecule type" value="Genomic_DNA"/>
</dbReference>
<feature type="region of interest" description="Disordered" evidence="3">
    <location>
        <begin position="268"/>
        <end position="340"/>
    </location>
</feature>
<dbReference type="Proteomes" id="UP000650467">
    <property type="component" value="Unassembled WGS sequence"/>
</dbReference>
<dbReference type="GO" id="GO:0005524">
    <property type="term" value="F:ATP binding"/>
    <property type="evidence" value="ECO:0007669"/>
    <property type="project" value="UniProtKB-KW"/>
</dbReference>
<dbReference type="PROSITE" id="PS50893">
    <property type="entry name" value="ABC_TRANSPORTER_2"/>
    <property type="match status" value="1"/>
</dbReference>
<keyword evidence="1" id="KW-0547">Nucleotide-binding</keyword>
<evidence type="ECO:0000256" key="2">
    <source>
        <dbReference type="ARBA" id="ARBA00022840"/>
    </source>
</evidence>
<protein>
    <recommendedName>
        <fullName evidence="4">ABC transporter domain-containing protein</fullName>
    </recommendedName>
</protein>